<dbReference type="Gene3D" id="3.30.420.10">
    <property type="entry name" value="Ribonuclease H-like superfamily/Ribonuclease H"/>
    <property type="match status" value="1"/>
</dbReference>
<name>A0AAF5PWB6_WUCBA</name>
<dbReference type="PANTHER" id="PTHR47331">
    <property type="entry name" value="PHD-TYPE DOMAIN-CONTAINING PROTEIN"/>
    <property type="match status" value="1"/>
</dbReference>
<dbReference type="WBParaSite" id="mrna-Wban_06346">
    <property type="protein sequence ID" value="mrna-Wban_06346"/>
    <property type="gene ID" value="Wban_06346"/>
</dbReference>
<dbReference type="AlphaFoldDB" id="A0AAF5PWB6"/>
<reference evidence="1" key="2">
    <citation type="journal article" date="2016" name="Mol. Ecol.">
        <title>Population genomics of the filarial nematode parasite Wuchereria bancrofti from mosquitoes.</title>
        <authorList>
            <person name="Small S.T."/>
            <person name="Reimer L.J."/>
            <person name="Tisch D.J."/>
            <person name="King C.L."/>
            <person name="Christensen B.M."/>
            <person name="Siba P.M."/>
            <person name="Kazura J.W."/>
            <person name="Serre D."/>
            <person name="Zimmerman P.A."/>
        </authorList>
    </citation>
    <scope>NUCLEOTIDE SEQUENCE</scope>
    <source>
        <strain evidence="1">pt0022</strain>
    </source>
</reference>
<proteinExistence type="predicted"/>
<reference evidence="1" key="1">
    <citation type="submission" date="2015-03" db="EMBL/GenBank/DDBJ databases">
        <title>Wuchereria bancrofti Genome Sequencing Papua New Guinea Strain.</title>
        <authorList>
            <person name="Small S.T."/>
            <person name="Serre D."/>
            <person name="Zimmerman P.A."/>
        </authorList>
    </citation>
    <scope>NUCLEOTIDE SEQUENCE [LARGE SCALE GENOMIC DNA]</scope>
    <source>
        <strain evidence="1">pt0022</strain>
    </source>
</reference>
<dbReference type="Pfam" id="PF05380">
    <property type="entry name" value="Peptidase_A17"/>
    <property type="match status" value="1"/>
</dbReference>
<organism evidence="1 2">
    <name type="scientific">Wuchereria bancrofti</name>
    <dbReference type="NCBI Taxonomy" id="6293"/>
    <lineage>
        <taxon>Eukaryota</taxon>
        <taxon>Metazoa</taxon>
        <taxon>Ecdysozoa</taxon>
        <taxon>Nematoda</taxon>
        <taxon>Chromadorea</taxon>
        <taxon>Rhabditida</taxon>
        <taxon>Spirurina</taxon>
        <taxon>Spiruromorpha</taxon>
        <taxon>Filarioidea</taxon>
        <taxon>Onchocercidae</taxon>
        <taxon>Wuchereria</taxon>
    </lineage>
</organism>
<accession>A0AAF5PWB6</accession>
<protein>
    <recommendedName>
        <fullName evidence="3">Integrase zinc-binding domain-containing protein</fullName>
    </recommendedName>
</protein>
<evidence type="ECO:0008006" key="3">
    <source>
        <dbReference type="Google" id="ProtNLM"/>
    </source>
</evidence>
<reference evidence="2" key="3">
    <citation type="submission" date="2024-02" db="UniProtKB">
        <authorList>
            <consortium name="WormBaseParasite"/>
        </authorList>
    </citation>
    <scope>IDENTIFICATION</scope>
    <source>
        <strain evidence="2">pt0022</strain>
    </source>
</reference>
<evidence type="ECO:0000313" key="2">
    <source>
        <dbReference type="WBParaSite" id="mrna-Wban_06346"/>
    </source>
</evidence>
<dbReference type="Proteomes" id="UP000093561">
    <property type="component" value="Unassembled WGS sequence"/>
</dbReference>
<dbReference type="GO" id="GO:0003676">
    <property type="term" value="F:nucleic acid binding"/>
    <property type="evidence" value="ECO:0007669"/>
    <property type="project" value="InterPro"/>
</dbReference>
<dbReference type="InterPro" id="IPR036397">
    <property type="entry name" value="RNaseH_sf"/>
</dbReference>
<sequence>MSWDENLEPEEMRRCMELEKAFRQQNVIKVSRWTPQECSEIHIFVDASQRAVELAVYSRRSNSTPGEPKLIYGKTRLVPKRESRNKSASIPRLELLAVTIGVRVLEFIKQEIYVEKTYLWTDSACVLHWLRKPPIVSKYISNRIDEIKRSKDIEFCHVRSACNPADLASRGLFPEKLIESSLWWNGLSWLSKPKERWPEDEIMEENIMSVCTAMGLMEEETIQSEQEYDRATQLIVKMAQLNTTRKEIEHWGSKKDQNGIWRCVGRLRRTMPEIEDFPCFINRGKFAELIVKHYHEKSFRASVLYTWSKMRERYWIPHGRSYIKKILRKICKGCTMRIAKPFEQPDFSPCFP</sequence>
<dbReference type="InterPro" id="IPR008042">
    <property type="entry name" value="Retrotrans_Pao"/>
</dbReference>
<evidence type="ECO:0000313" key="1">
    <source>
        <dbReference type="Proteomes" id="UP000093561"/>
    </source>
</evidence>